<protein>
    <recommendedName>
        <fullName evidence="1">Glycine cleavage system transcriptional repressor</fullName>
    </recommendedName>
</protein>
<dbReference type="Proteomes" id="UP000321764">
    <property type="component" value="Unassembled WGS sequence"/>
</dbReference>
<dbReference type="InterPro" id="IPR050990">
    <property type="entry name" value="UPF0237/GcvR_regulator"/>
</dbReference>
<sequence>MNTQLIVSIQGPDRIGLFKQLTEDTAKLGGVWLANKMIHLEGQMSGLLKLDIEEEQLPAFEELMAEFYDYSVSYHPVSGDKLNIRQMARITVEGEDRQGLTSEITHLLYEQDVFIDHFESRRYPVIGLSTGVFEAKLTLSLPEGLSADELKVSLEQLDKQLRVFMDA</sequence>
<name>A0A5C8Z832_9GAMM</name>
<proteinExistence type="predicted"/>
<keyword evidence="1" id="KW-0963">Cytoplasm</keyword>
<dbReference type="PANTHER" id="PTHR34875:SF6">
    <property type="entry name" value="UPF0237 PROTEIN MJ1558"/>
    <property type="match status" value="1"/>
</dbReference>
<evidence type="ECO:0000256" key="1">
    <source>
        <dbReference type="PIRNR" id="PIRNR028103"/>
    </source>
</evidence>
<dbReference type="GO" id="GO:0005737">
    <property type="term" value="C:cytoplasm"/>
    <property type="evidence" value="ECO:0007669"/>
    <property type="project" value="UniProtKB-SubCell"/>
</dbReference>
<organism evidence="2 3">
    <name type="scientific">Reinekea thalattae</name>
    <dbReference type="NCBI Taxonomy" id="2593301"/>
    <lineage>
        <taxon>Bacteria</taxon>
        <taxon>Pseudomonadati</taxon>
        <taxon>Pseudomonadota</taxon>
        <taxon>Gammaproteobacteria</taxon>
        <taxon>Oceanospirillales</taxon>
        <taxon>Saccharospirillaceae</taxon>
        <taxon>Reinekea</taxon>
    </lineage>
</organism>
<dbReference type="OrthoDB" id="5814370at2"/>
<evidence type="ECO:0000313" key="3">
    <source>
        <dbReference type="Proteomes" id="UP000321764"/>
    </source>
</evidence>
<dbReference type="InterPro" id="IPR016867">
    <property type="entry name" value="GcvR"/>
</dbReference>
<gene>
    <name evidence="2" type="ORF">FME95_02605</name>
</gene>
<keyword evidence="1" id="KW-0804">Transcription</keyword>
<dbReference type="GO" id="GO:0006355">
    <property type="term" value="P:regulation of DNA-templated transcription"/>
    <property type="evidence" value="ECO:0007669"/>
    <property type="project" value="UniProtKB-UniRule"/>
</dbReference>
<keyword evidence="1" id="KW-0678">Repressor</keyword>
<dbReference type="SUPFAM" id="SSF55021">
    <property type="entry name" value="ACT-like"/>
    <property type="match status" value="1"/>
</dbReference>
<comment type="subcellular location">
    <subcellularLocation>
        <location evidence="1">Cytoplasm</location>
    </subcellularLocation>
</comment>
<reference evidence="2 3" key="1">
    <citation type="submission" date="2019-07" db="EMBL/GenBank/DDBJ databases">
        <title>Reinekea sp. strain SSH23 genome sequencing and assembly.</title>
        <authorList>
            <person name="Kim I."/>
        </authorList>
    </citation>
    <scope>NUCLEOTIDE SEQUENCE [LARGE SCALE GENOMIC DNA]</scope>
    <source>
        <strain evidence="2 3">SSH23</strain>
    </source>
</reference>
<dbReference type="PANTHER" id="PTHR34875">
    <property type="entry name" value="UPF0237 PROTEIN MJ1558"/>
    <property type="match status" value="1"/>
</dbReference>
<evidence type="ECO:0000313" key="2">
    <source>
        <dbReference type="EMBL" id="TXR53479.1"/>
    </source>
</evidence>
<comment type="caution">
    <text evidence="2">The sequence shown here is derived from an EMBL/GenBank/DDBJ whole genome shotgun (WGS) entry which is preliminary data.</text>
</comment>
<dbReference type="EMBL" id="VKAD01000001">
    <property type="protein sequence ID" value="TXR53479.1"/>
    <property type="molecule type" value="Genomic_DNA"/>
</dbReference>
<dbReference type="AlphaFoldDB" id="A0A5C8Z832"/>
<accession>A0A5C8Z832</accession>
<dbReference type="PIRSF" id="PIRSF028103">
    <property type="entry name" value="GcvR"/>
    <property type="match status" value="1"/>
</dbReference>
<dbReference type="RefSeq" id="WP_147712877.1">
    <property type="nucleotide sequence ID" value="NZ_VKAD01000001.1"/>
</dbReference>
<keyword evidence="3" id="KW-1185">Reference proteome</keyword>
<dbReference type="InterPro" id="IPR045865">
    <property type="entry name" value="ACT-like_dom_sf"/>
</dbReference>
<dbReference type="Gene3D" id="3.30.70.260">
    <property type="match status" value="2"/>
</dbReference>